<dbReference type="KEGG" id="orb:IPMB12_04775"/>
<evidence type="ECO:0000313" key="5">
    <source>
        <dbReference type="EMBL" id="QIQ21054.1"/>
    </source>
</evidence>
<dbReference type="FunCoup" id="A0A6G9IBG6">
    <property type="interactions" value="205"/>
</dbReference>
<comment type="subunit">
    <text evidence="3">Homodimer.</text>
</comment>
<keyword evidence="3" id="KW-0049">Antioxidant</keyword>
<comment type="function">
    <text evidence="3">Thiol-specific peroxidase that catalyzes the reduction of hydrogen peroxide and organic hydroperoxides to water and alcohols, respectively. Plays a role in cell protection against oxidative stress by detoxifying peroxides.</text>
</comment>
<evidence type="ECO:0000259" key="4">
    <source>
        <dbReference type="PROSITE" id="PS51352"/>
    </source>
</evidence>
<dbReference type="SUPFAM" id="SSF52833">
    <property type="entry name" value="Thioredoxin-like"/>
    <property type="match status" value="1"/>
</dbReference>
<dbReference type="InterPro" id="IPR036249">
    <property type="entry name" value="Thioredoxin-like_sf"/>
</dbReference>
<comment type="miscellaneous">
    <text evidence="3">The active site is a conserved redox-active cysteine residue, the peroxidatic cysteine (C(P)), which makes the nucleophilic attack on the peroxide substrate. The peroxide oxidizes the C(P)-SH to cysteine sulfenic acid (C(P)-SOH), which then reacts with another cysteine residue, the resolving cysteine (C(R)), to form a disulfide bridge. The disulfide is subsequently reduced by an appropriate electron donor to complete the catalytic cycle. In this atypical 2-Cys peroxiredoxin, C(R) is present in the same subunit to form an intramolecular disulfide. The disulfide is subsequently reduced by thioredoxin.</text>
</comment>
<sequence length="173" mass="18882">MDVMQKRTNEVTMKGQPVTLLGPRLKVGDKAPDFLVTGSDRAPIKLSDFKGKVKIINAVPSVDTPVCNAQVHHFNVEAGKLKDTVILSVSVDLPFALARYCAADGIDAVKVTSDHKDLDFGLKYGVVIEELRLLSRAVFVVDKNDVITYVEYVTEVSHEPNYDAALVAAKAIK</sequence>
<proteinExistence type="inferred from homology"/>
<dbReference type="EMBL" id="CP050253">
    <property type="protein sequence ID" value="QIQ21054.1"/>
    <property type="molecule type" value="Genomic_DNA"/>
</dbReference>
<name>A0A6G9IBG6_9GAMM</name>
<gene>
    <name evidence="3 5" type="primary">tpx</name>
    <name evidence="5" type="ORF">IPMB12_04775</name>
</gene>
<feature type="disulfide bond" description="Redox-active" evidence="3">
    <location>
        <begin position="67"/>
        <end position="101"/>
    </location>
</feature>
<dbReference type="Proteomes" id="UP000501168">
    <property type="component" value="Chromosome"/>
</dbReference>
<reference evidence="5 6" key="1">
    <citation type="submission" date="2020-03" db="EMBL/GenBank/DDBJ databases">
        <title>Complete genome sequence of Orbus sp. IPMB12 (BCRC 80908).</title>
        <authorList>
            <person name="Lo W.-S."/>
            <person name="Chang T.-H."/>
            <person name="Kuo C.-H."/>
        </authorList>
    </citation>
    <scope>NUCLEOTIDE SEQUENCE [LARGE SCALE GENOMIC DNA]</scope>
    <source>
        <strain evidence="5 6">IPMB12</strain>
    </source>
</reference>
<keyword evidence="3 5" id="KW-0560">Oxidoreductase</keyword>
<dbReference type="Gene3D" id="3.40.30.10">
    <property type="entry name" value="Glutaredoxin"/>
    <property type="match status" value="1"/>
</dbReference>
<protein>
    <recommendedName>
        <fullName evidence="3">Thiol peroxidase</fullName>
        <shortName evidence="3">Tpx</shortName>
        <ecNumber evidence="3">1.11.1.24</ecNumber>
    </recommendedName>
    <alternativeName>
        <fullName evidence="3">Peroxiredoxin tpx</fullName>
        <shortName evidence="3">Prx</shortName>
    </alternativeName>
    <alternativeName>
        <fullName evidence="3">Thioredoxin peroxidase</fullName>
    </alternativeName>
    <alternativeName>
        <fullName evidence="3">Thioredoxin-dependent peroxiredoxin</fullName>
    </alternativeName>
</protein>
<dbReference type="PROSITE" id="PS51352">
    <property type="entry name" value="THIOREDOXIN_2"/>
    <property type="match status" value="1"/>
</dbReference>
<dbReference type="AlphaFoldDB" id="A0A6G9IBG6"/>
<keyword evidence="3 5" id="KW-0575">Peroxidase</keyword>
<dbReference type="CDD" id="cd03014">
    <property type="entry name" value="PRX_Atyp2cys"/>
    <property type="match status" value="1"/>
</dbReference>
<dbReference type="InterPro" id="IPR013766">
    <property type="entry name" value="Thioredoxin_domain"/>
</dbReference>
<evidence type="ECO:0000256" key="1">
    <source>
        <dbReference type="ARBA" id="ARBA00023157"/>
    </source>
</evidence>
<evidence type="ECO:0000256" key="2">
    <source>
        <dbReference type="ARBA" id="ARBA00023284"/>
    </source>
</evidence>
<feature type="active site" description="Cysteine sulfenic acid (-SOH) intermediate" evidence="3">
    <location>
        <position position="67"/>
    </location>
</feature>
<dbReference type="InParanoid" id="A0A6G9IBG6"/>
<comment type="similarity">
    <text evidence="3">Belongs to the peroxiredoxin family. Tpx subfamily.</text>
</comment>
<evidence type="ECO:0000256" key="3">
    <source>
        <dbReference type="HAMAP-Rule" id="MF_00269"/>
    </source>
</evidence>
<dbReference type="EC" id="1.11.1.24" evidence="3"/>
<accession>A0A6G9IBG6</accession>
<keyword evidence="6" id="KW-1185">Reference proteome</keyword>
<dbReference type="NCBIfam" id="NF001808">
    <property type="entry name" value="PRK00522.1"/>
    <property type="match status" value="1"/>
</dbReference>
<dbReference type="InterPro" id="IPR002065">
    <property type="entry name" value="TPX"/>
</dbReference>
<dbReference type="InterPro" id="IPR013740">
    <property type="entry name" value="Redoxin"/>
</dbReference>
<comment type="catalytic activity">
    <reaction evidence="3">
        <text>a hydroperoxide + [thioredoxin]-dithiol = an alcohol + [thioredoxin]-disulfide + H2O</text>
        <dbReference type="Rhea" id="RHEA:62620"/>
        <dbReference type="Rhea" id="RHEA-COMP:10698"/>
        <dbReference type="Rhea" id="RHEA-COMP:10700"/>
        <dbReference type="ChEBI" id="CHEBI:15377"/>
        <dbReference type="ChEBI" id="CHEBI:29950"/>
        <dbReference type="ChEBI" id="CHEBI:30879"/>
        <dbReference type="ChEBI" id="CHEBI:35924"/>
        <dbReference type="ChEBI" id="CHEBI:50058"/>
        <dbReference type="EC" id="1.11.1.24"/>
    </reaction>
</comment>
<feature type="domain" description="Thioredoxin" evidence="4">
    <location>
        <begin position="25"/>
        <end position="173"/>
    </location>
</feature>
<organism evidence="5 6">
    <name type="scientific">Zophobihabitans entericus</name>
    <dbReference type="NCBI Taxonomy" id="1635327"/>
    <lineage>
        <taxon>Bacteria</taxon>
        <taxon>Pseudomonadati</taxon>
        <taxon>Pseudomonadota</taxon>
        <taxon>Gammaproteobacteria</taxon>
        <taxon>Orbales</taxon>
        <taxon>Orbaceae</taxon>
        <taxon>Zophobihabitans</taxon>
    </lineage>
</organism>
<dbReference type="HAMAP" id="MF_00269">
    <property type="entry name" value="Tpx"/>
    <property type="match status" value="1"/>
</dbReference>
<dbReference type="InterPro" id="IPR050455">
    <property type="entry name" value="Tpx_Peroxidase_subfamily"/>
</dbReference>
<dbReference type="GO" id="GO:0008379">
    <property type="term" value="F:thioredoxin peroxidase activity"/>
    <property type="evidence" value="ECO:0007669"/>
    <property type="project" value="UniProtKB-UniRule"/>
</dbReference>
<keyword evidence="1 3" id="KW-1015">Disulfide bond</keyword>
<dbReference type="PANTHER" id="PTHR43110:SF1">
    <property type="entry name" value="THIOL PEROXIDASE"/>
    <property type="match status" value="1"/>
</dbReference>
<keyword evidence="2 3" id="KW-0676">Redox-active center</keyword>
<evidence type="ECO:0000313" key="6">
    <source>
        <dbReference type="Proteomes" id="UP000501168"/>
    </source>
</evidence>
<dbReference type="PANTHER" id="PTHR43110">
    <property type="entry name" value="THIOL PEROXIDASE"/>
    <property type="match status" value="1"/>
</dbReference>
<dbReference type="Pfam" id="PF08534">
    <property type="entry name" value="Redoxin"/>
    <property type="match status" value="1"/>
</dbReference>